<gene>
    <name evidence="2" type="ORF">SPHINGO391_410129</name>
</gene>
<organism evidence="2 3">
    <name type="scientific">Sphingomonas aurantiaca</name>
    <dbReference type="NCBI Taxonomy" id="185949"/>
    <lineage>
        <taxon>Bacteria</taxon>
        <taxon>Pseudomonadati</taxon>
        <taxon>Pseudomonadota</taxon>
        <taxon>Alphaproteobacteria</taxon>
        <taxon>Sphingomonadales</taxon>
        <taxon>Sphingomonadaceae</taxon>
        <taxon>Sphingomonas</taxon>
    </lineage>
</organism>
<evidence type="ECO:0000313" key="3">
    <source>
        <dbReference type="Proteomes" id="UP000326857"/>
    </source>
</evidence>
<dbReference type="EMBL" id="CABVLI010000036">
    <property type="protein sequence ID" value="VVT11882.1"/>
    <property type="molecule type" value="Genomic_DNA"/>
</dbReference>
<proteinExistence type="predicted"/>
<dbReference type="RefSeq" id="WP_151990629.1">
    <property type="nucleotide sequence ID" value="NZ_LR701528.1"/>
</dbReference>
<keyword evidence="1" id="KW-0732">Signal</keyword>
<feature type="signal peptide" evidence="1">
    <location>
        <begin position="1"/>
        <end position="19"/>
    </location>
</feature>
<feature type="chain" id="PRO_5023049962" evidence="1">
    <location>
        <begin position="20"/>
        <end position="173"/>
    </location>
</feature>
<reference evidence="2 3" key="1">
    <citation type="submission" date="2019-09" db="EMBL/GenBank/DDBJ databases">
        <authorList>
            <person name="Dittami M. S."/>
        </authorList>
    </citation>
    <scope>NUCLEOTIDE SEQUENCE [LARGE SCALE GENOMIC DNA]</scope>
    <source>
        <strain evidence="2">SPHINGO391</strain>
    </source>
</reference>
<evidence type="ECO:0000313" key="2">
    <source>
        <dbReference type="EMBL" id="VVT11882.1"/>
    </source>
</evidence>
<evidence type="ECO:0000256" key="1">
    <source>
        <dbReference type="SAM" id="SignalP"/>
    </source>
</evidence>
<name>A0A5E7Z3C2_9SPHN</name>
<dbReference type="Proteomes" id="UP000326857">
    <property type="component" value="Unassembled WGS sequence"/>
</dbReference>
<dbReference type="AlphaFoldDB" id="A0A5E7Z3C2"/>
<accession>A0A5E7Z3C2</accession>
<sequence length="173" mass="19170">MKKLACAFTLSLIPAAATASPFGIGQGTNISALKVVKKEGQKTYRVQVPEPNSNFESYWVMATPPTGVCAVYGETKSYSTWSEAKAKRESVAKLLTKYGKPTHVKPNLDYATLSIRPPVEAYDLEWRKLAAPLSAVSLDVVGRDGGQIVRLTYFFRNMGQCHTWEPRQDRRGL</sequence>
<protein>
    <submittedName>
        <fullName evidence="2">Uncharacterized protein</fullName>
    </submittedName>
</protein>